<organism evidence="2 3">
    <name type="scientific">Setaria viridis</name>
    <name type="common">Green bristlegrass</name>
    <name type="synonym">Setaria italica subsp. viridis</name>
    <dbReference type="NCBI Taxonomy" id="4556"/>
    <lineage>
        <taxon>Eukaryota</taxon>
        <taxon>Viridiplantae</taxon>
        <taxon>Streptophyta</taxon>
        <taxon>Embryophyta</taxon>
        <taxon>Tracheophyta</taxon>
        <taxon>Spermatophyta</taxon>
        <taxon>Magnoliopsida</taxon>
        <taxon>Liliopsida</taxon>
        <taxon>Poales</taxon>
        <taxon>Poaceae</taxon>
        <taxon>PACMAD clade</taxon>
        <taxon>Panicoideae</taxon>
        <taxon>Panicodae</taxon>
        <taxon>Paniceae</taxon>
        <taxon>Cenchrinae</taxon>
        <taxon>Setaria</taxon>
    </lineage>
</organism>
<accession>A0A4U6VTK0</accession>
<proteinExistence type="predicted"/>
<gene>
    <name evidence="2" type="ORF">SEVIR_2G215966v2</name>
</gene>
<feature type="region of interest" description="Disordered" evidence="1">
    <location>
        <begin position="34"/>
        <end position="68"/>
    </location>
</feature>
<reference evidence="2" key="1">
    <citation type="submission" date="2019-03" db="EMBL/GenBank/DDBJ databases">
        <title>WGS assembly of Setaria viridis.</title>
        <authorList>
            <person name="Huang P."/>
            <person name="Jenkins J."/>
            <person name="Grimwood J."/>
            <person name="Barry K."/>
            <person name="Healey A."/>
            <person name="Mamidi S."/>
            <person name="Sreedasyam A."/>
            <person name="Shu S."/>
            <person name="Feldman M."/>
            <person name="Wu J."/>
            <person name="Yu Y."/>
            <person name="Chen C."/>
            <person name="Johnson J."/>
            <person name="Rokhsar D."/>
            <person name="Baxter I."/>
            <person name="Schmutz J."/>
            <person name="Brutnell T."/>
            <person name="Kellogg E."/>
        </authorList>
    </citation>
    <scope>NUCLEOTIDE SEQUENCE [LARGE SCALE GENOMIC DNA]</scope>
</reference>
<evidence type="ECO:0000256" key="1">
    <source>
        <dbReference type="SAM" id="MobiDB-lite"/>
    </source>
</evidence>
<feature type="compositionally biased region" description="Low complexity" evidence="1">
    <location>
        <begin position="50"/>
        <end position="67"/>
    </location>
</feature>
<dbReference type="Proteomes" id="UP000298652">
    <property type="component" value="Chromosome 2"/>
</dbReference>
<evidence type="ECO:0000313" key="3">
    <source>
        <dbReference type="Proteomes" id="UP000298652"/>
    </source>
</evidence>
<name>A0A4U6VTK0_SETVI</name>
<dbReference type="EMBL" id="CM016553">
    <property type="protein sequence ID" value="TKW33178.1"/>
    <property type="molecule type" value="Genomic_DNA"/>
</dbReference>
<dbReference type="AlphaFoldDB" id="A0A4U6VTK0"/>
<dbReference type="Gramene" id="TKW33178">
    <property type="protein sequence ID" value="TKW33178"/>
    <property type="gene ID" value="SEVIR_2G215966v2"/>
</dbReference>
<protein>
    <submittedName>
        <fullName evidence="2">Uncharacterized protein</fullName>
    </submittedName>
</protein>
<evidence type="ECO:0000313" key="2">
    <source>
        <dbReference type="EMBL" id="TKW33178.1"/>
    </source>
</evidence>
<keyword evidence="3" id="KW-1185">Reference proteome</keyword>
<sequence>MGLARAFEHRLQLDDDDMGAIAHAPSRAVSLARSHPFHTPAAPQKPPPAARTALPTPAAPMKMTPPAGVRFKRLMPQEVA</sequence>